<keyword evidence="2" id="KW-1185">Reference proteome</keyword>
<dbReference type="Proteomes" id="UP001457282">
    <property type="component" value="Unassembled WGS sequence"/>
</dbReference>
<proteinExistence type="predicted"/>
<accession>A0AAW1VGH4</accession>
<name>A0AAW1VGH4_RUBAR</name>
<sequence length="158" mass="17583">MEPLDCSSPLAPDSPSELDILGHDGDALGVNGAEIGVLKEADKVGLRRLLQRQHGVALESQVRLEVLRNFPNQPLERQLPYQQLRALLVLADFTERHRPRPVPVRLLHSSGRRGRLPSSLRCQLLPRSLPSGRLPSSLLRTGHRIEPTFLALLLLLNP</sequence>
<organism evidence="1 2">
    <name type="scientific">Rubus argutus</name>
    <name type="common">Southern blackberry</name>
    <dbReference type="NCBI Taxonomy" id="59490"/>
    <lineage>
        <taxon>Eukaryota</taxon>
        <taxon>Viridiplantae</taxon>
        <taxon>Streptophyta</taxon>
        <taxon>Embryophyta</taxon>
        <taxon>Tracheophyta</taxon>
        <taxon>Spermatophyta</taxon>
        <taxon>Magnoliopsida</taxon>
        <taxon>eudicotyledons</taxon>
        <taxon>Gunneridae</taxon>
        <taxon>Pentapetalae</taxon>
        <taxon>rosids</taxon>
        <taxon>fabids</taxon>
        <taxon>Rosales</taxon>
        <taxon>Rosaceae</taxon>
        <taxon>Rosoideae</taxon>
        <taxon>Rosoideae incertae sedis</taxon>
        <taxon>Rubus</taxon>
    </lineage>
</organism>
<comment type="caution">
    <text evidence="1">The sequence shown here is derived from an EMBL/GenBank/DDBJ whole genome shotgun (WGS) entry which is preliminary data.</text>
</comment>
<dbReference type="EMBL" id="JBEDUW010000258">
    <property type="protein sequence ID" value="KAK9902411.1"/>
    <property type="molecule type" value="Genomic_DNA"/>
</dbReference>
<evidence type="ECO:0000313" key="2">
    <source>
        <dbReference type="Proteomes" id="UP001457282"/>
    </source>
</evidence>
<reference evidence="1 2" key="1">
    <citation type="journal article" date="2023" name="G3 (Bethesda)">
        <title>A chromosome-length genome assembly and annotation of blackberry (Rubus argutus, cv. 'Hillquist').</title>
        <authorList>
            <person name="Bruna T."/>
            <person name="Aryal R."/>
            <person name="Dudchenko O."/>
            <person name="Sargent D.J."/>
            <person name="Mead D."/>
            <person name="Buti M."/>
            <person name="Cavallini A."/>
            <person name="Hytonen T."/>
            <person name="Andres J."/>
            <person name="Pham M."/>
            <person name="Weisz D."/>
            <person name="Mascagni F."/>
            <person name="Usai G."/>
            <person name="Natali L."/>
            <person name="Bassil N."/>
            <person name="Fernandez G.E."/>
            <person name="Lomsadze A."/>
            <person name="Armour M."/>
            <person name="Olukolu B."/>
            <person name="Poorten T."/>
            <person name="Britton C."/>
            <person name="Davik J."/>
            <person name="Ashrafi H."/>
            <person name="Aiden E.L."/>
            <person name="Borodovsky M."/>
            <person name="Worthington M."/>
        </authorList>
    </citation>
    <scope>NUCLEOTIDE SEQUENCE [LARGE SCALE GENOMIC DNA]</scope>
    <source>
        <strain evidence="1">PI 553951</strain>
    </source>
</reference>
<gene>
    <name evidence="1" type="ORF">M0R45_001650</name>
</gene>
<evidence type="ECO:0000313" key="1">
    <source>
        <dbReference type="EMBL" id="KAK9902411.1"/>
    </source>
</evidence>
<dbReference type="AlphaFoldDB" id="A0AAW1VGH4"/>
<protein>
    <submittedName>
        <fullName evidence="1">Uncharacterized protein</fullName>
    </submittedName>
</protein>